<dbReference type="PANTHER" id="PTHR13275">
    <property type="entry name" value="YL-1 PROTEIN TRANSCRIPTION FACTOR-LIKE 1"/>
    <property type="match status" value="1"/>
</dbReference>
<comment type="similarity">
    <text evidence="1">Belongs to the VPS72/YL1 family.</text>
</comment>
<feature type="region of interest" description="Disordered" evidence="3">
    <location>
        <begin position="130"/>
        <end position="152"/>
    </location>
</feature>
<dbReference type="SMART" id="SM00993">
    <property type="entry name" value="YL1_C"/>
    <property type="match status" value="1"/>
</dbReference>
<dbReference type="PANTHER" id="PTHR13275:SF4">
    <property type="entry name" value="VACUOLAR PROTEIN SORTING-ASSOCIATED PROTEIN 72 HOMOLOG"/>
    <property type="match status" value="1"/>
</dbReference>
<dbReference type="Proteomes" id="UP000515154">
    <property type="component" value="Unplaced"/>
</dbReference>
<sequence>MDRPKRSNAGSKMDNLIKNATKDAFYDSLMQNWIKDEEAVESDQSVSAHSESSMSIDSECEKILSGHEDDENEEETENPRKRKKSSKKPSYMLPSSKQQKIQKSEGKTKQIKEFSPLSITRSIRNSTLTKRGLTAVNESNRKEPTKRISAPGPSLRRLTQEELLLEAKITEERNIRHLGILKDFILFRKSDTPTPNSESKTCGLSNQPAQYKDPLTGVPYSDVNCFKVIREVAATQSPVIREYLNSLEEYNAFFDKYR</sequence>
<dbReference type="KEGG" id="osn:115228150"/>
<evidence type="ECO:0000259" key="4">
    <source>
        <dbReference type="SMART" id="SM00993"/>
    </source>
</evidence>
<dbReference type="InterPro" id="IPR046757">
    <property type="entry name" value="YL1_N"/>
</dbReference>
<dbReference type="AlphaFoldDB" id="A0A6P7U108"/>
<dbReference type="RefSeq" id="XP_029654661.1">
    <property type="nucleotide sequence ID" value="XM_029798801.1"/>
</dbReference>
<evidence type="ECO:0000256" key="2">
    <source>
        <dbReference type="ARBA" id="ARBA00020000"/>
    </source>
</evidence>
<name>A0A6P7U108_9MOLL</name>
<feature type="region of interest" description="Disordered" evidence="3">
    <location>
        <begin position="39"/>
        <end position="111"/>
    </location>
</feature>
<protein>
    <recommendedName>
        <fullName evidence="2">Vacuolar protein sorting-associated protein 72 homolog</fullName>
    </recommendedName>
</protein>
<proteinExistence type="inferred from homology"/>
<organism evidence="5 6">
    <name type="scientific">Octopus sinensis</name>
    <name type="common">East Asian common octopus</name>
    <dbReference type="NCBI Taxonomy" id="2607531"/>
    <lineage>
        <taxon>Eukaryota</taxon>
        <taxon>Metazoa</taxon>
        <taxon>Spiralia</taxon>
        <taxon>Lophotrochozoa</taxon>
        <taxon>Mollusca</taxon>
        <taxon>Cephalopoda</taxon>
        <taxon>Coleoidea</taxon>
        <taxon>Octopodiformes</taxon>
        <taxon>Octopoda</taxon>
        <taxon>Incirrata</taxon>
        <taxon>Octopodidae</taxon>
        <taxon>Octopus</taxon>
    </lineage>
</organism>
<evidence type="ECO:0000313" key="5">
    <source>
        <dbReference type="Proteomes" id="UP000515154"/>
    </source>
</evidence>
<dbReference type="InterPro" id="IPR013272">
    <property type="entry name" value="Vps72/YL1_C"/>
</dbReference>
<feature type="domain" description="Vps72/YL1 C-terminal" evidence="4">
    <location>
        <begin position="200"/>
        <end position="229"/>
    </location>
</feature>
<feature type="compositionally biased region" description="Polar residues" evidence="3">
    <location>
        <begin position="42"/>
        <end position="56"/>
    </location>
</feature>
<accession>A0A6P7U108</accession>
<dbReference type="GO" id="GO:0005634">
    <property type="term" value="C:nucleus"/>
    <property type="evidence" value="ECO:0007669"/>
    <property type="project" value="TreeGrafter"/>
</dbReference>
<dbReference type="Pfam" id="PF05764">
    <property type="entry name" value="YL1"/>
    <property type="match status" value="1"/>
</dbReference>
<gene>
    <name evidence="6" type="primary">LOC115228150</name>
</gene>
<evidence type="ECO:0000313" key="6">
    <source>
        <dbReference type="RefSeq" id="XP_029654661.1"/>
    </source>
</evidence>
<evidence type="ECO:0000256" key="1">
    <source>
        <dbReference type="ARBA" id="ARBA00006832"/>
    </source>
</evidence>
<dbReference type="Pfam" id="PF08265">
    <property type="entry name" value="YL1_C"/>
    <property type="match status" value="1"/>
</dbReference>
<reference evidence="6" key="1">
    <citation type="submission" date="2025-08" db="UniProtKB">
        <authorList>
            <consortium name="RefSeq"/>
        </authorList>
    </citation>
    <scope>IDENTIFICATION</scope>
</reference>
<evidence type="ECO:0000256" key="3">
    <source>
        <dbReference type="SAM" id="MobiDB-lite"/>
    </source>
</evidence>
<feature type="compositionally biased region" description="Basic and acidic residues" evidence="3">
    <location>
        <begin position="102"/>
        <end position="111"/>
    </location>
</feature>
<keyword evidence="5" id="KW-1185">Reference proteome</keyword>